<keyword evidence="2" id="KW-0285">Flavoprotein</keyword>
<comment type="cofactor">
    <cofactor evidence="1">
        <name>FAD</name>
        <dbReference type="ChEBI" id="CHEBI:57692"/>
    </cofactor>
</comment>
<dbReference type="Gene3D" id="2.40.110.10">
    <property type="entry name" value="Butyryl-CoA Dehydrogenase, subunit A, domain 2"/>
    <property type="match status" value="1"/>
</dbReference>
<dbReference type="AlphaFoldDB" id="A0A922I7M9"/>
<keyword evidence="9" id="KW-1185">Reference proteome</keyword>
<evidence type="ECO:0000256" key="1">
    <source>
        <dbReference type="ARBA" id="ARBA00001974"/>
    </source>
</evidence>
<dbReference type="InterPro" id="IPR046373">
    <property type="entry name" value="Acyl-CoA_Oxase/DH_mid-dom_sf"/>
</dbReference>
<feature type="region of interest" description="Disordered" evidence="6">
    <location>
        <begin position="32"/>
        <end position="57"/>
    </location>
</feature>
<dbReference type="Pfam" id="PF21343">
    <property type="entry name" value="ACAD9-ACADV_C"/>
    <property type="match status" value="1"/>
</dbReference>
<dbReference type="Gene3D" id="1.20.140.10">
    <property type="entry name" value="Butyryl-CoA Dehydrogenase, subunit A, domain 3"/>
    <property type="match status" value="2"/>
</dbReference>
<keyword evidence="3" id="KW-0274">FAD</keyword>
<evidence type="ECO:0000256" key="6">
    <source>
        <dbReference type="SAM" id="MobiDB-lite"/>
    </source>
</evidence>
<organism evidence="8 9">
    <name type="scientific">Dermatophagoides farinae</name>
    <name type="common">American house dust mite</name>
    <dbReference type="NCBI Taxonomy" id="6954"/>
    <lineage>
        <taxon>Eukaryota</taxon>
        <taxon>Metazoa</taxon>
        <taxon>Ecdysozoa</taxon>
        <taxon>Arthropoda</taxon>
        <taxon>Chelicerata</taxon>
        <taxon>Arachnida</taxon>
        <taxon>Acari</taxon>
        <taxon>Acariformes</taxon>
        <taxon>Sarcoptiformes</taxon>
        <taxon>Astigmata</taxon>
        <taxon>Psoroptidia</taxon>
        <taxon>Analgoidea</taxon>
        <taxon>Pyroglyphidae</taxon>
        <taxon>Dermatophagoidinae</taxon>
        <taxon>Dermatophagoides</taxon>
    </lineage>
</organism>
<keyword evidence="4" id="KW-0809">Transit peptide</keyword>
<reference evidence="8" key="2">
    <citation type="journal article" date="2022" name="Res Sq">
        <title>Comparative Genomics Reveals Insights into the Divergent Evolution of Astigmatic Mites and Household Pest Adaptations.</title>
        <authorList>
            <person name="Xiong Q."/>
            <person name="Wan A.T.-Y."/>
            <person name="Liu X.-Y."/>
            <person name="Fung C.S.-H."/>
            <person name="Xiao X."/>
            <person name="Malainual N."/>
            <person name="Hou J."/>
            <person name="Wang L."/>
            <person name="Wang M."/>
            <person name="Yang K."/>
            <person name="Cui Y."/>
            <person name="Leung E."/>
            <person name="Nong W."/>
            <person name="Shin S.-K."/>
            <person name="Au S."/>
            <person name="Jeong K.Y."/>
            <person name="Chew F.T."/>
            <person name="Hui J."/>
            <person name="Leung T.F."/>
            <person name="Tungtrongchitr A."/>
            <person name="Zhong N."/>
            <person name="Liu Z."/>
            <person name="Tsui S."/>
        </authorList>
    </citation>
    <scope>NUCLEOTIDE SEQUENCE</scope>
    <source>
        <strain evidence="8">Derf</strain>
        <tissue evidence="8">Whole organism</tissue>
    </source>
</reference>
<dbReference type="GO" id="GO:0016627">
    <property type="term" value="F:oxidoreductase activity, acting on the CH-CH group of donors"/>
    <property type="evidence" value="ECO:0007669"/>
    <property type="project" value="InterPro"/>
</dbReference>
<evidence type="ECO:0000256" key="2">
    <source>
        <dbReference type="ARBA" id="ARBA00022630"/>
    </source>
</evidence>
<feature type="domain" description="ACAD9/ACADV-like C-terminal" evidence="7">
    <location>
        <begin position="571"/>
        <end position="682"/>
    </location>
</feature>
<dbReference type="InterPro" id="IPR049448">
    <property type="entry name" value="ACAD9/ACADV-like_C"/>
</dbReference>
<name>A0A922I7M9_DERFA</name>
<proteinExistence type="predicted"/>
<gene>
    <name evidence="8" type="primary">ACAD9_1</name>
    <name evidence="8" type="ORF">DERF_000954</name>
</gene>
<evidence type="ECO:0000313" key="8">
    <source>
        <dbReference type="EMBL" id="KAH9526897.1"/>
    </source>
</evidence>
<feature type="compositionally biased region" description="Basic and acidic residues" evidence="6">
    <location>
        <begin position="41"/>
        <end position="53"/>
    </location>
</feature>
<evidence type="ECO:0000256" key="4">
    <source>
        <dbReference type="ARBA" id="ARBA00022946"/>
    </source>
</evidence>
<protein>
    <submittedName>
        <fullName evidence="8">Acyl-CoA dehydrogenase</fullName>
    </submittedName>
</protein>
<reference evidence="8" key="1">
    <citation type="submission" date="2013-05" db="EMBL/GenBank/DDBJ databases">
        <authorList>
            <person name="Yim A.K.Y."/>
            <person name="Chan T.F."/>
            <person name="Ji K.M."/>
            <person name="Liu X.Y."/>
            <person name="Zhou J.W."/>
            <person name="Li R.Q."/>
            <person name="Yang K.Y."/>
            <person name="Li J."/>
            <person name="Li M."/>
            <person name="Law P.T.W."/>
            <person name="Wu Y.L."/>
            <person name="Cai Z.L."/>
            <person name="Qin H."/>
            <person name="Bao Y."/>
            <person name="Leung R.K.K."/>
            <person name="Ng P.K.S."/>
            <person name="Zou J."/>
            <person name="Zhong X.J."/>
            <person name="Ran P.X."/>
            <person name="Zhong N.S."/>
            <person name="Liu Z.G."/>
            <person name="Tsui S.K.W."/>
        </authorList>
    </citation>
    <scope>NUCLEOTIDE SEQUENCE</scope>
    <source>
        <strain evidence="8">Derf</strain>
        <tissue evidence="8">Whole organism</tissue>
    </source>
</reference>
<evidence type="ECO:0000313" key="9">
    <source>
        <dbReference type="Proteomes" id="UP000790347"/>
    </source>
</evidence>
<evidence type="ECO:0000256" key="3">
    <source>
        <dbReference type="ARBA" id="ARBA00022827"/>
    </source>
</evidence>
<comment type="caution">
    <text evidence="8">The sequence shown here is derived from an EMBL/GenBank/DDBJ whole genome shotgun (WGS) entry which is preliminary data.</text>
</comment>
<dbReference type="InterPro" id="IPR036250">
    <property type="entry name" value="AcylCo_DH-like_C"/>
</dbReference>
<dbReference type="SUPFAM" id="SSF47203">
    <property type="entry name" value="Acyl-CoA dehydrogenase C-terminal domain-like"/>
    <property type="match status" value="1"/>
</dbReference>
<dbReference type="EMBL" id="ASGP02000001">
    <property type="protein sequence ID" value="KAH9526897.1"/>
    <property type="molecule type" value="Genomic_DNA"/>
</dbReference>
<keyword evidence="5" id="KW-0560">Oxidoreductase</keyword>
<evidence type="ECO:0000256" key="5">
    <source>
        <dbReference type="ARBA" id="ARBA00023002"/>
    </source>
</evidence>
<sequence length="692" mass="80693">MLLYDYHHHVDQHCYKSRLNFLKYCRRCLSSSNQSIPQPKSDSDGKSKQDETTTSHYTMGDTLVEPIPIKSLNILSRIETYEKYGSSFKNLFLGVPDTDLLSFPFLLKSRKEFLELTEQYEMVRTTWNKIKKDEQTLNLLNYNSLYKLSVSEMMFIFEAIGASVEKNLPFGTKEDEENRFEKRLSKTFNIDPTSKNRFNIGEAAFSSFHNLREAIETVVPLIERNAIVYYALSRSSNDHMKSILANNTNIAFAFDEDFDSDRTDIKIDSWSSQARLANDFNSWVITGRKNNIINGNYSHYLIFTKTNDYTEVQGLDKLQNDVGIIALLAPANQVKVELDAQDFLAIQHQRISFEDLELFRDSSEVINATKNLAEFNNVKGCGQLAVSAFILGLLKQLQKNTYAYLVNNRLGLTDCEFVQYKLFASTCKIYGLESMIYLTAAMYDSFERGANLGGESITIKTKAVEYAYDVIGELRSLFGSRYPFSSTVYDLIYYLDSFLDCSMNNRMLMANEAVKHYKTFEDMTLNRFNFIPKEPINTIRHYLKQRKLRRYETYLTREMTKYVHHNLHAACDWIEHLINLLQFSMHYLSTIHQEKFQQQQFDLNRLVEMAMDIEMMISCLSRANHAICYGIRNGHSERDICMAICKELFLKHLQTFEAIDKRTLIDNNDYCRRIFETNMNERGYFPKLFQVE</sequence>
<dbReference type="Proteomes" id="UP000790347">
    <property type="component" value="Unassembled WGS sequence"/>
</dbReference>
<evidence type="ECO:0000259" key="7">
    <source>
        <dbReference type="Pfam" id="PF21343"/>
    </source>
</evidence>
<accession>A0A922I7M9</accession>